<reference evidence="2 3" key="1">
    <citation type="submission" date="2019-07" db="EMBL/GenBank/DDBJ databases">
        <title>New species of Amycolatopsis and Streptomyces.</title>
        <authorList>
            <person name="Duangmal K."/>
            <person name="Teo W.F.A."/>
            <person name="Lipun K."/>
        </authorList>
    </citation>
    <scope>NUCLEOTIDE SEQUENCE [LARGE SCALE GENOMIC DNA]</scope>
    <source>
        <strain evidence="2 3">NBRC 109810</strain>
    </source>
</reference>
<evidence type="ECO:0000313" key="2">
    <source>
        <dbReference type="EMBL" id="MPY37734.1"/>
    </source>
</evidence>
<protein>
    <submittedName>
        <fullName evidence="2">Transcriptional regulator</fullName>
    </submittedName>
</protein>
<name>A0A5N8VUG7_9ACTN</name>
<dbReference type="EMBL" id="VJZD01000354">
    <property type="protein sequence ID" value="MPY37734.1"/>
    <property type="molecule type" value="Genomic_DNA"/>
</dbReference>
<comment type="caution">
    <text evidence="2">The sequence shown here is derived from an EMBL/GenBank/DDBJ whole genome shotgun (WGS) entry which is preliminary data.</text>
</comment>
<evidence type="ECO:0000313" key="3">
    <source>
        <dbReference type="Proteomes" id="UP000325849"/>
    </source>
</evidence>
<organism evidence="2 3">
    <name type="scientific">Streptomyces adustus</name>
    <dbReference type="NCBI Taxonomy" id="1609272"/>
    <lineage>
        <taxon>Bacteria</taxon>
        <taxon>Bacillati</taxon>
        <taxon>Actinomycetota</taxon>
        <taxon>Actinomycetes</taxon>
        <taxon>Kitasatosporales</taxon>
        <taxon>Streptomycetaceae</taxon>
        <taxon>Streptomyces</taxon>
    </lineage>
</organism>
<keyword evidence="3" id="KW-1185">Reference proteome</keyword>
<proteinExistence type="predicted"/>
<sequence>MSSQAPNEARVIPLRPHTARPSSGPPT</sequence>
<feature type="region of interest" description="Disordered" evidence="1">
    <location>
        <begin position="1"/>
        <end position="27"/>
    </location>
</feature>
<dbReference type="AlphaFoldDB" id="A0A5N8VUG7"/>
<gene>
    <name evidence="2" type="ORF">FNH09_42960</name>
</gene>
<accession>A0A5N8VUG7</accession>
<evidence type="ECO:0000256" key="1">
    <source>
        <dbReference type="SAM" id="MobiDB-lite"/>
    </source>
</evidence>
<dbReference type="Proteomes" id="UP000325849">
    <property type="component" value="Unassembled WGS sequence"/>
</dbReference>
<feature type="non-terminal residue" evidence="2">
    <location>
        <position position="27"/>
    </location>
</feature>